<evidence type="ECO:0000256" key="2">
    <source>
        <dbReference type="ARBA" id="ARBA00022603"/>
    </source>
</evidence>
<dbReference type="GO" id="GO:0043565">
    <property type="term" value="F:sequence-specific DNA binding"/>
    <property type="evidence" value="ECO:0007669"/>
    <property type="project" value="InterPro"/>
</dbReference>
<proteinExistence type="predicted"/>
<evidence type="ECO:0000313" key="14">
    <source>
        <dbReference type="Proteomes" id="UP000603865"/>
    </source>
</evidence>
<dbReference type="PANTHER" id="PTHR46796">
    <property type="entry name" value="HTH-TYPE TRANSCRIPTIONAL ACTIVATOR RHAS-RELATED"/>
    <property type="match status" value="1"/>
</dbReference>
<protein>
    <recommendedName>
        <fullName evidence="12">HTH araC/xylS-type domain-containing protein</fullName>
    </recommendedName>
</protein>
<comment type="caution">
    <text evidence="13">The sequence shown here is derived from an EMBL/GenBank/DDBJ whole genome shotgun (WGS) entry which is preliminary data.</text>
</comment>
<keyword evidence="7" id="KW-0805">Transcription regulation</keyword>
<reference evidence="13" key="1">
    <citation type="journal article" date="2014" name="Int. J. Syst. Evol. Microbiol.">
        <title>Complete genome sequence of Corynebacterium casei LMG S-19264T (=DSM 44701T), isolated from a smear-ripened cheese.</title>
        <authorList>
            <consortium name="US DOE Joint Genome Institute (JGI-PGF)"/>
            <person name="Walter F."/>
            <person name="Albersmeier A."/>
            <person name="Kalinowski J."/>
            <person name="Ruckert C."/>
        </authorList>
    </citation>
    <scope>NUCLEOTIDE SEQUENCE</scope>
    <source>
        <strain evidence="13">JCM 31311</strain>
    </source>
</reference>
<evidence type="ECO:0000256" key="8">
    <source>
        <dbReference type="ARBA" id="ARBA00023125"/>
    </source>
</evidence>
<dbReference type="InterPro" id="IPR009057">
    <property type="entry name" value="Homeodomain-like_sf"/>
</dbReference>
<evidence type="ECO:0000256" key="11">
    <source>
        <dbReference type="ARBA" id="ARBA00023204"/>
    </source>
</evidence>
<keyword evidence="6" id="KW-0862">Zinc</keyword>
<sequence>MLTAMLAADAACDGRFITGVVSTGIYCLPSCRARKPRPENVVFYHTPAQARQAGLRACLRCHPDAFHAGIDAQEQQLESVLPGLDVREVASVAALARRLDVGTSKLHALFRQYLHTTPAEWLNRRRVAQVRHHLLTTPSSVGQLAFEAGFESLSAFGMQFRRLCALTPHELRALSPGQPFELALPPGYPVEAMLRELGRDPQQTTARTAGQRWTGVLRLPSGPAVVRLDFEAQRVRAEVSPTADWTPADALALHTALLRSLGLSTDPRPFEAQIPPHLAALIGGQAGLRPSLVPGEFDGLIWAILGQ</sequence>
<keyword evidence="3" id="KW-0808">Transferase</keyword>
<evidence type="ECO:0000256" key="10">
    <source>
        <dbReference type="ARBA" id="ARBA00023163"/>
    </source>
</evidence>
<dbReference type="PROSITE" id="PS01124">
    <property type="entry name" value="HTH_ARAC_FAMILY_2"/>
    <property type="match status" value="1"/>
</dbReference>
<dbReference type="AlphaFoldDB" id="A0A918C5E2"/>
<dbReference type="Proteomes" id="UP000603865">
    <property type="component" value="Unassembled WGS sequence"/>
</dbReference>
<gene>
    <name evidence="13" type="ORF">GCM10008957_16950</name>
</gene>
<dbReference type="EMBL" id="BMQL01000007">
    <property type="protein sequence ID" value="GGR04667.1"/>
    <property type="molecule type" value="Genomic_DNA"/>
</dbReference>
<comment type="cofactor">
    <cofactor evidence="1">
        <name>Zn(2+)</name>
        <dbReference type="ChEBI" id="CHEBI:29105"/>
    </cofactor>
</comment>
<dbReference type="Gene3D" id="1.10.10.60">
    <property type="entry name" value="Homeodomain-like"/>
    <property type="match status" value="1"/>
</dbReference>
<dbReference type="SMART" id="SM00342">
    <property type="entry name" value="HTH_ARAC"/>
    <property type="match status" value="1"/>
</dbReference>
<dbReference type="PROSITE" id="PS00041">
    <property type="entry name" value="HTH_ARAC_FAMILY_1"/>
    <property type="match status" value="1"/>
</dbReference>
<dbReference type="GO" id="GO:0032259">
    <property type="term" value="P:methylation"/>
    <property type="evidence" value="ECO:0007669"/>
    <property type="project" value="UniProtKB-KW"/>
</dbReference>
<keyword evidence="9" id="KW-0010">Activator</keyword>
<dbReference type="GO" id="GO:0008168">
    <property type="term" value="F:methyltransferase activity"/>
    <property type="evidence" value="ECO:0007669"/>
    <property type="project" value="UniProtKB-KW"/>
</dbReference>
<name>A0A918C5E2_9DEIO</name>
<keyword evidence="14" id="KW-1185">Reference proteome</keyword>
<dbReference type="InterPro" id="IPR018062">
    <property type="entry name" value="HTH_AraC-typ_CS"/>
</dbReference>
<evidence type="ECO:0000256" key="6">
    <source>
        <dbReference type="ARBA" id="ARBA00022833"/>
    </source>
</evidence>
<dbReference type="Pfam" id="PF12833">
    <property type="entry name" value="HTH_18"/>
    <property type="match status" value="1"/>
</dbReference>
<keyword evidence="8" id="KW-0238">DNA-binding</keyword>
<accession>A0A918C5E2</accession>
<evidence type="ECO:0000256" key="3">
    <source>
        <dbReference type="ARBA" id="ARBA00022679"/>
    </source>
</evidence>
<dbReference type="Gene3D" id="3.40.10.10">
    <property type="entry name" value="DNA Methylphosphotriester Repair Domain"/>
    <property type="match status" value="1"/>
</dbReference>
<dbReference type="GO" id="GO:0006281">
    <property type="term" value="P:DNA repair"/>
    <property type="evidence" value="ECO:0007669"/>
    <property type="project" value="UniProtKB-KW"/>
</dbReference>
<dbReference type="GO" id="GO:0003700">
    <property type="term" value="F:DNA-binding transcription factor activity"/>
    <property type="evidence" value="ECO:0007669"/>
    <property type="project" value="InterPro"/>
</dbReference>
<evidence type="ECO:0000313" key="13">
    <source>
        <dbReference type="EMBL" id="GGR04667.1"/>
    </source>
</evidence>
<evidence type="ECO:0000256" key="7">
    <source>
        <dbReference type="ARBA" id="ARBA00023015"/>
    </source>
</evidence>
<dbReference type="InterPro" id="IPR018060">
    <property type="entry name" value="HTH_AraC"/>
</dbReference>
<dbReference type="SUPFAM" id="SSF46689">
    <property type="entry name" value="Homeodomain-like"/>
    <property type="match status" value="1"/>
</dbReference>
<evidence type="ECO:0000256" key="5">
    <source>
        <dbReference type="ARBA" id="ARBA00022763"/>
    </source>
</evidence>
<organism evidence="13 14">
    <name type="scientific">Deinococcus ruber</name>
    <dbReference type="NCBI Taxonomy" id="1848197"/>
    <lineage>
        <taxon>Bacteria</taxon>
        <taxon>Thermotogati</taxon>
        <taxon>Deinococcota</taxon>
        <taxon>Deinococci</taxon>
        <taxon>Deinococcales</taxon>
        <taxon>Deinococcaceae</taxon>
        <taxon>Deinococcus</taxon>
    </lineage>
</organism>
<evidence type="ECO:0000256" key="4">
    <source>
        <dbReference type="ARBA" id="ARBA00022723"/>
    </source>
</evidence>
<keyword evidence="10" id="KW-0804">Transcription</keyword>
<dbReference type="GO" id="GO:0008270">
    <property type="term" value="F:zinc ion binding"/>
    <property type="evidence" value="ECO:0007669"/>
    <property type="project" value="InterPro"/>
</dbReference>
<dbReference type="InterPro" id="IPR035451">
    <property type="entry name" value="Ada-like_dom_sf"/>
</dbReference>
<evidence type="ECO:0000256" key="1">
    <source>
        <dbReference type="ARBA" id="ARBA00001947"/>
    </source>
</evidence>
<evidence type="ECO:0000256" key="9">
    <source>
        <dbReference type="ARBA" id="ARBA00023159"/>
    </source>
</evidence>
<dbReference type="InterPro" id="IPR004026">
    <property type="entry name" value="Ada_DNA_repair_Zn-bd"/>
</dbReference>
<feature type="domain" description="HTH araC/xylS-type" evidence="12">
    <location>
        <begin position="75"/>
        <end position="174"/>
    </location>
</feature>
<keyword evidence="2" id="KW-0489">Methyltransferase</keyword>
<keyword evidence="4" id="KW-0479">Metal-binding</keyword>
<keyword evidence="5" id="KW-0227">DNA damage</keyword>
<reference evidence="13" key="2">
    <citation type="submission" date="2020-09" db="EMBL/GenBank/DDBJ databases">
        <authorList>
            <person name="Sun Q."/>
            <person name="Ohkuma M."/>
        </authorList>
    </citation>
    <scope>NUCLEOTIDE SEQUENCE</scope>
    <source>
        <strain evidence="13">JCM 31311</strain>
    </source>
</reference>
<keyword evidence="11" id="KW-0234">DNA repair</keyword>
<dbReference type="Pfam" id="PF02805">
    <property type="entry name" value="Ada_Zn_binding"/>
    <property type="match status" value="1"/>
</dbReference>
<evidence type="ECO:0000259" key="12">
    <source>
        <dbReference type="PROSITE" id="PS01124"/>
    </source>
</evidence>
<dbReference type="InterPro" id="IPR050204">
    <property type="entry name" value="AraC_XylS_family_regulators"/>
</dbReference>
<dbReference type="SUPFAM" id="SSF57884">
    <property type="entry name" value="Ada DNA repair protein, N-terminal domain (N-Ada 10)"/>
    <property type="match status" value="1"/>
</dbReference>